<reference evidence="1 2" key="1">
    <citation type="journal article" date="2019" name="Genome Biol. Evol.">
        <title>Insights into the evolution of the New World diploid cottons (Gossypium, subgenus Houzingenia) based on genome sequencing.</title>
        <authorList>
            <person name="Grover C.E."/>
            <person name="Arick M.A. 2nd"/>
            <person name="Thrash A."/>
            <person name="Conover J.L."/>
            <person name="Sanders W.S."/>
            <person name="Peterson D.G."/>
            <person name="Frelichowski J.E."/>
            <person name="Scheffler J.A."/>
            <person name="Scheffler B.E."/>
            <person name="Wendel J.F."/>
        </authorList>
    </citation>
    <scope>NUCLEOTIDE SEQUENCE [LARGE SCALE GENOMIC DNA]</scope>
    <source>
        <strain evidence="1">27</strain>
        <tissue evidence="1">Leaf</tissue>
    </source>
</reference>
<evidence type="ECO:0000313" key="1">
    <source>
        <dbReference type="EMBL" id="MBA0619738.1"/>
    </source>
</evidence>
<protein>
    <submittedName>
        <fullName evidence="1">Uncharacterized protein</fullName>
    </submittedName>
</protein>
<keyword evidence="2" id="KW-1185">Reference proteome</keyword>
<organism evidence="1 2">
    <name type="scientific">Gossypium davidsonii</name>
    <name type="common">Davidson's cotton</name>
    <name type="synonym">Gossypium klotzschianum subsp. davidsonii</name>
    <dbReference type="NCBI Taxonomy" id="34287"/>
    <lineage>
        <taxon>Eukaryota</taxon>
        <taxon>Viridiplantae</taxon>
        <taxon>Streptophyta</taxon>
        <taxon>Embryophyta</taxon>
        <taxon>Tracheophyta</taxon>
        <taxon>Spermatophyta</taxon>
        <taxon>Magnoliopsida</taxon>
        <taxon>eudicotyledons</taxon>
        <taxon>Gunneridae</taxon>
        <taxon>Pentapetalae</taxon>
        <taxon>rosids</taxon>
        <taxon>malvids</taxon>
        <taxon>Malvales</taxon>
        <taxon>Malvaceae</taxon>
        <taxon>Malvoideae</taxon>
        <taxon>Gossypium</taxon>
    </lineage>
</organism>
<comment type="caution">
    <text evidence="1">The sequence shown here is derived from an EMBL/GenBank/DDBJ whole genome shotgun (WGS) entry which is preliminary data.</text>
</comment>
<dbReference type="Proteomes" id="UP000593561">
    <property type="component" value="Unassembled WGS sequence"/>
</dbReference>
<proteinExistence type="predicted"/>
<name>A0A7J8S0V1_GOSDV</name>
<evidence type="ECO:0000313" key="2">
    <source>
        <dbReference type="Proteomes" id="UP000593561"/>
    </source>
</evidence>
<dbReference type="AlphaFoldDB" id="A0A7J8S0V1"/>
<gene>
    <name evidence="1" type="ORF">Godav_005546</name>
</gene>
<accession>A0A7J8S0V1</accession>
<sequence length="83" mass="9402">MDMETGTNFIDRSIAHLLFHRPSGPSLNHTTDNAFKPHGLPLMNSRFMAPSCDMLRIVDNNKSRMYKIGKASCAKLILRITRV</sequence>
<dbReference type="EMBL" id="JABFAC010000008">
    <property type="protein sequence ID" value="MBA0619738.1"/>
    <property type="molecule type" value="Genomic_DNA"/>
</dbReference>